<evidence type="ECO:0000256" key="4">
    <source>
        <dbReference type="SAM" id="MobiDB-lite"/>
    </source>
</evidence>
<reference evidence="5" key="1">
    <citation type="submission" date="2013-08" db="EMBL/GenBank/DDBJ databases">
        <title>Gene expansion shapes genome architecture in the human pathogen Lichtheimia corymbifera: an evolutionary genomics analysis in the ancient terrestrial Mucorales (Mucoromycotina).</title>
        <authorList>
            <person name="Schwartze V.U."/>
            <person name="Winter S."/>
            <person name="Shelest E."/>
            <person name="Marcet-Houben M."/>
            <person name="Horn F."/>
            <person name="Wehner S."/>
            <person name="Hoffmann K."/>
            <person name="Riege K."/>
            <person name="Sammeth M."/>
            <person name="Nowrousian M."/>
            <person name="Valiante V."/>
            <person name="Linde J."/>
            <person name="Jacobsen I.D."/>
            <person name="Marz M."/>
            <person name="Brakhage A.A."/>
            <person name="Gabaldon T."/>
            <person name="Bocker S."/>
            <person name="Voigt K."/>
        </authorList>
    </citation>
    <scope>NUCLEOTIDE SEQUENCE [LARGE SCALE GENOMIC DNA]</scope>
    <source>
        <strain evidence="5">FSU 9682</strain>
    </source>
</reference>
<feature type="compositionally biased region" description="Low complexity" evidence="4">
    <location>
        <begin position="204"/>
        <end position="222"/>
    </location>
</feature>
<dbReference type="InterPro" id="IPR041247">
    <property type="entry name" value="Rad52_fam"/>
</dbReference>
<dbReference type="Gene3D" id="3.30.390.80">
    <property type="entry name" value="DNA repair protein Rad52/59/22"/>
    <property type="match status" value="1"/>
</dbReference>
<feature type="compositionally biased region" description="Basic and acidic residues" evidence="4">
    <location>
        <begin position="288"/>
        <end position="299"/>
    </location>
</feature>
<evidence type="ECO:0000256" key="1">
    <source>
        <dbReference type="ARBA" id="ARBA00006638"/>
    </source>
</evidence>
<feature type="compositionally biased region" description="Polar residues" evidence="4">
    <location>
        <begin position="223"/>
        <end position="253"/>
    </location>
</feature>
<dbReference type="Proteomes" id="UP000027586">
    <property type="component" value="Unassembled WGS sequence"/>
</dbReference>
<comment type="caution">
    <text evidence="5">The sequence shown here is derived from an EMBL/GenBank/DDBJ whole genome shotgun (WGS) entry which is preliminary data.</text>
</comment>
<sequence>MVNFELLDRYADTHEIESFEWKGKTFQSIPYDVLKRKADEVFGSLQWSAKVDSIKENYLEKKNNRFDSMYTMKMSITVKDCTHEAYGSAAVEGAGSKNIAIQTAMTKAKENAANQCFSSFGNYFRIQGTQPNPLPSPSSQRASSTTIQSPPSRTVPATTDNTPTTIPTFTTTSILTAADNIVPTTPSQPLQQRAVLTAADNIVPTTPSRPKTTPTKASPKASQSPVKSTLPVKTTTKVSPKQTYRSAPQSPVKSTLPVKTTTKVSQKQTSRSEHQPTVPKRMSTRSVKKSETTHVDNRAKNPVTMSTPGKEVTSREHSKVPAKKKHKSTGSSIIDDTKAKGSVKNSVLGWEAADDDFADQEAVRAFMEKRPE</sequence>
<dbReference type="EMBL" id="CBTN010000055">
    <property type="protein sequence ID" value="CDH58310.1"/>
    <property type="molecule type" value="Genomic_DNA"/>
</dbReference>
<dbReference type="OrthoDB" id="10540053at2759"/>
<feature type="compositionally biased region" description="Low complexity" evidence="4">
    <location>
        <begin position="258"/>
        <end position="269"/>
    </location>
</feature>
<proteinExistence type="inferred from homology"/>
<feature type="compositionally biased region" description="Low complexity" evidence="4">
    <location>
        <begin position="154"/>
        <end position="168"/>
    </location>
</feature>
<evidence type="ECO:0000313" key="5">
    <source>
        <dbReference type="EMBL" id="CDH58310.1"/>
    </source>
</evidence>
<dbReference type="STRING" id="1263082.A0A068S8H4"/>
<dbReference type="GO" id="GO:0006310">
    <property type="term" value="P:DNA recombination"/>
    <property type="evidence" value="ECO:0007669"/>
    <property type="project" value="UniProtKB-ARBA"/>
</dbReference>
<dbReference type="Pfam" id="PF04098">
    <property type="entry name" value="Rad52_Rad22"/>
    <property type="match status" value="1"/>
</dbReference>
<keyword evidence="6" id="KW-1185">Reference proteome</keyword>
<protein>
    <submittedName>
        <fullName evidence="5">Uncharacterized protein</fullName>
    </submittedName>
</protein>
<dbReference type="GO" id="GO:0006302">
    <property type="term" value="P:double-strand break repair"/>
    <property type="evidence" value="ECO:0007669"/>
    <property type="project" value="UniProtKB-ARBA"/>
</dbReference>
<dbReference type="InterPro" id="IPR042525">
    <property type="entry name" value="Rad52_Rad59_Rad22_sf"/>
</dbReference>
<evidence type="ECO:0000313" key="6">
    <source>
        <dbReference type="Proteomes" id="UP000027586"/>
    </source>
</evidence>
<gene>
    <name evidence="5" type="ORF">LCOR_09175.1</name>
</gene>
<dbReference type="VEuPathDB" id="FungiDB:LCOR_09175.1"/>
<dbReference type="SUPFAM" id="SSF54768">
    <property type="entry name" value="dsRNA-binding domain-like"/>
    <property type="match status" value="1"/>
</dbReference>
<feature type="region of interest" description="Disordered" evidence="4">
    <location>
        <begin position="127"/>
        <end position="168"/>
    </location>
</feature>
<accession>A0A068S8H4</accession>
<organism evidence="5 6">
    <name type="scientific">Lichtheimia corymbifera JMRC:FSU:9682</name>
    <dbReference type="NCBI Taxonomy" id="1263082"/>
    <lineage>
        <taxon>Eukaryota</taxon>
        <taxon>Fungi</taxon>
        <taxon>Fungi incertae sedis</taxon>
        <taxon>Mucoromycota</taxon>
        <taxon>Mucoromycotina</taxon>
        <taxon>Mucoromycetes</taxon>
        <taxon>Mucorales</taxon>
        <taxon>Lichtheimiaceae</taxon>
        <taxon>Lichtheimia</taxon>
    </lineage>
</organism>
<name>A0A068S8H4_9FUNG</name>
<evidence type="ECO:0000256" key="2">
    <source>
        <dbReference type="ARBA" id="ARBA00022763"/>
    </source>
</evidence>
<keyword evidence="3" id="KW-0234">DNA repair</keyword>
<dbReference type="AlphaFoldDB" id="A0A068S8H4"/>
<comment type="similarity">
    <text evidence="1">Belongs to the RAD52 family.</text>
</comment>
<feature type="compositionally biased region" description="Polar residues" evidence="4">
    <location>
        <begin position="127"/>
        <end position="152"/>
    </location>
</feature>
<feature type="region of interest" description="Disordered" evidence="4">
    <location>
        <begin position="199"/>
        <end position="336"/>
    </location>
</feature>
<evidence type="ECO:0000256" key="3">
    <source>
        <dbReference type="ARBA" id="ARBA00023204"/>
    </source>
</evidence>
<keyword evidence="2" id="KW-0227">DNA damage</keyword>